<dbReference type="SUPFAM" id="SSF52540">
    <property type="entry name" value="P-loop containing nucleoside triphosphate hydrolases"/>
    <property type="match status" value="1"/>
</dbReference>
<evidence type="ECO:0000313" key="9">
    <source>
        <dbReference type="EMBL" id="THG02314.1"/>
    </source>
</evidence>
<dbReference type="InterPro" id="IPR027417">
    <property type="entry name" value="P-loop_NTPase"/>
</dbReference>
<dbReference type="GO" id="GO:0008017">
    <property type="term" value="F:microtubule binding"/>
    <property type="evidence" value="ECO:0007669"/>
    <property type="project" value="InterPro"/>
</dbReference>
<keyword evidence="6" id="KW-0505">Motor protein</keyword>
<dbReference type="GO" id="GO:0003777">
    <property type="term" value="F:microtubule motor activity"/>
    <property type="evidence" value="ECO:0007669"/>
    <property type="project" value="InterPro"/>
</dbReference>
<dbReference type="EMBL" id="SDRB02011217">
    <property type="protein sequence ID" value="THG02314.1"/>
    <property type="molecule type" value="Genomic_DNA"/>
</dbReference>
<keyword evidence="10" id="KW-1185">Reference proteome</keyword>
<dbReference type="Pfam" id="PF03446">
    <property type="entry name" value="NAD_binding_2"/>
    <property type="match status" value="1"/>
</dbReference>
<dbReference type="GO" id="GO:0007052">
    <property type="term" value="P:mitotic spindle organization"/>
    <property type="evidence" value="ECO:0007669"/>
    <property type="project" value="TreeGrafter"/>
</dbReference>
<dbReference type="Gene3D" id="3.40.850.10">
    <property type="entry name" value="Kinesin motor domain"/>
    <property type="match status" value="1"/>
</dbReference>
<comment type="caution">
    <text evidence="9">The sequence shown here is derived from an EMBL/GenBank/DDBJ whole genome shotgun (WGS) entry which is preliminary data.</text>
</comment>
<comment type="subcellular location">
    <subcellularLocation>
        <location evidence="1">Cytoplasm</location>
    </subcellularLocation>
</comment>
<keyword evidence="5" id="KW-0175">Coiled coil</keyword>
<organism evidence="9 10">
    <name type="scientific">Camellia sinensis var. sinensis</name>
    <name type="common">China tea</name>
    <dbReference type="NCBI Taxonomy" id="542762"/>
    <lineage>
        <taxon>Eukaryota</taxon>
        <taxon>Viridiplantae</taxon>
        <taxon>Streptophyta</taxon>
        <taxon>Embryophyta</taxon>
        <taxon>Tracheophyta</taxon>
        <taxon>Spermatophyta</taxon>
        <taxon>Magnoliopsida</taxon>
        <taxon>eudicotyledons</taxon>
        <taxon>Gunneridae</taxon>
        <taxon>Pentapetalae</taxon>
        <taxon>asterids</taxon>
        <taxon>Ericales</taxon>
        <taxon>Theaceae</taxon>
        <taxon>Camellia</taxon>
    </lineage>
</organism>
<dbReference type="GO" id="GO:0051231">
    <property type="term" value="P:spindle elongation"/>
    <property type="evidence" value="ECO:0007669"/>
    <property type="project" value="TreeGrafter"/>
</dbReference>
<keyword evidence="4" id="KW-0067">ATP-binding</keyword>
<evidence type="ECO:0000256" key="3">
    <source>
        <dbReference type="ARBA" id="ARBA00022741"/>
    </source>
</evidence>
<dbReference type="InterPro" id="IPR036291">
    <property type="entry name" value="NAD(P)-bd_dom_sf"/>
</dbReference>
<dbReference type="InterPro" id="IPR027640">
    <property type="entry name" value="Kinesin-like_fam"/>
</dbReference>
<dbReference type="PANTHER" id="PTHR47969:SF15">
    <property type="entry name" value="CHROMOSOME-ASSOCIATED KINESIN KIF4A-RELATED"/>
    <property type="match status" value="1"/>
</dbReference>
<feature type="domain" description="Kinesin motor" evidence="8">
    <location>
        <begin position="189"/>
        <end position="274"/>
    </location>
</feature>
<gene>
    <name evidence="9" type="ORF">TEA_021156</name>
</gene>
<dbReference type="GO" id="GO:0016702">
    <property type="term" value="F:oxidoreductase activity, acting on single donors with incorporation of molecular oxygen, incorporation of two atoms of oxygen"/>
    <property type="evidence" value="ECO:0007669"/>
    <property type="project" value="InterPro"/>
</dbReference>
<keyword evidence="3" id="KW-0547">Nucleotide-binding</keyword>
<dbReference type="GO" id="GO:0046872">
    <property type="term" value="F:metal ion binding"/>
    <property type="evidence" value="ECO:0007669"/>
    <property type="project" value="UniProtKB-KW"/>
</dbReference>
<dbReference type="SUPFAM" id="SSF51735">
    <property type="entry name" value="NAD(P)-binding Rossmann-fold domains"/>
    <property type="match status" value="1"/>
</dbReference>
<protein>
    <recommendedName>
        <fullName evidence="8">Kinesin motor domain-containing protein</fullName>
    </recommendedName>
</protein>
<evidence type="ECO:0000256" key="4">
    <source>
        <dbReference type="ARBA" id="ARBA00022840"/>
    </source>
</evidence>
<evidence type="ECO:0000259" key="8">
    <source>
        <dbReference type="PROSITE" id="PS50067"/>
    </source>
</evidence>
<dbReference type="InterPro" id="IPR036961">
    <property type="entry name" value="Kinesin_motor_dom_sf"/>
</dbReference>
<dbReference type="GO" id="GO:0005875">
    <property type="term" value="C:microtubule associated complex"/>
    <property type="evidence" value="ECO:0007669"/>
    <property type="project" value="TreeGrafter"/>
</dbReference>
<dbReference type="GO" id="GO:0005524">
    <property type="term" value="F:ATP binding"/>
    <property type="evidence" value="ECO:0007669"/>
    <property type="project" value="UniProtKB-KW"/>
</dbReference>
<evidence type="ECO:0000313" key="10">
    <source>
        <dbReference type="Proteomes" id="UP000306102"/>
    </source>
</evidence>
<dbReference type="GO" id="GO:0005737">
    <property type="term" value="C:cytoplasm"/>
    <property type="evidence" value="ECO:0007669"/>
    <property type="project" value="UniProtKB-SubCell"/>
</dbReference>
<evidence type="ECO:0000256" key="7">
    <source>
        <dbReference type="PROSITE-ProRule" id="PRU00283"/>
    </source>
</evidence>
<evidence type="ECO:0000256" key="2">
    <source>
        <dbReference type="ARBA" id="ARBA00022490"/>
    </source>
</evidence>
<dbReference type="Gene3D" id="3.40.50.720">
    <property type="entry name" value="NAD(P)-binding Rossmann-like Domain"/>
    <property type="match status" value="1"/>
</dbReference>
<accession>A0A4S4DIQ9</accession>
<proteinExistence type="inferred from homology"/>
<dbReference type="STRING" id="542762.A0A4S4DIQ9"/>
<dbReference type="GO" id="GO:0050661">
    <property type="term" value="F:NADP binding"/>
    <property type="evidence" value="ECO:0007669"/>
    <property type="project" value="InterPro"/>
</dbReference>
<sequence length="274" mass="28995">MEKKDEVEEERMKGGVVVVKPKPNKGLTSTVIDWLEKLIVKLVVGPNPKFTPVAGYHWFDGDGMIHGLRIRDGKATYVSRYGGLIGSSPAKVSTDVDVLVIMVTNEAQAESVLYGDLGAVSALPSGASVIISSTISPAYVSLLERHLQNEPKDLKLVNAPVSGGVKRASMGTFTIIASGTDEALNHFGSVLLALSEKLYVIKGGCADCVTIVSGKPQVQIGTHLFTFDHVYGCTGSPSSSMFKECVAPLIDGLFQGYNATVLAYGQTGSGSINM</sequence>
<comment type="similarity">
    <text evidence="7">Belongs to the TRAFAC class myosin-kinesin ATPase superfamily. Kinesin family.</text>
</comment>
<dbReference type="GO" id="GO:0016616">
    <property type="term" value="F:oxidoreductase activity, acting on the CH-OH group of donors, NAD or NADP as acceptor"/>
    <property type="evidence" value="ECO:0007669"/>
    <property type="project" value="UniProtKB-ARBA"/>
</dbReference>
<keyword evidence="2" id="KW-0963">Cytoplasm</keyword>
<dbReference type="PANTHER" id="PTHR47969">
    <property type="entry name" value="CHROMOSOME-ASSOCIATED KINESIN KIF4A-RELATED"/>
    <property type="match status" value="1"/>
</dbReference>
<evidence type="ECO:0000256" key="1">
    <source>
        <dbReference type="ARBA" id="ARBA00004496"/>
    </source>
</evidence>
<dbReference type="PROSITE" id="PS50067">
    <property type="entry name" value="KINESIN_MOTOR_2"/>
    <property type="match status" value="1"/>
</dbReference>
<dbReference type="InterPro" id="IPR006115">
    <property type="entry name" value="6PGDH_NADP-bd"/>
</dbReference>
<evidence type="ECO:0000256" key="5">
    <source>
        <dbReference type="ARBA" id="ARBA00023054"/>
    </source>
</evidence>
<dbReference type="AlphaFoldDB" id="A0A4S4DIQ9"/>
<name>A0A4S4DIQ9_CAMSN</name>
<dbReference type="Proteomes" id="UP000306102">
    <property type="component" value="Unassembled WGS sequence"/>
</dbReference>
<dbReference type="GO" id="GO:0007018">
    <property type="term" value="P:microtubule-based movement"/>
    <property type="evidence" value="ECO:0007669"/>
    <property type="project" value="InterPro"/>
</dbReference>
<evidence type="ECO:0000256" key="6">
    <source>
        <dbReference type="ARBA" id="ARBA00023175"/>
    </source>
</evidence>
<dbReference type="InterPro" id="IPR001752">
    <property type="entry name" value="Kinesin_motor_dom"/>
</dbReference>
<reference evidence="9 10" key="1">
    <citation type="journal article" date="2018" name="Proc. Natl. Acad. Sci. U.S.A.">
        <title>Draft genome sequence of Camellia sinensis var. sinensis provides insights into the evolution of the tea genome and tea quality.</title>
        <authorList>
            <person name="Wei C."/>
            <person name="Yang H."/>
            <person name="Wang S."/>
            <person name="Zhao J."/>
            <person name="Liu C."/>
            <person name="Gao L."/>
            <person name="Xia E."/>
            <person name="Lu Y."/>
            <person name="Tai Y."/>
            <person name="She G."/>
            <person name="Sun J."/>
            <person name="Cao H."/>
            <person name="Tong W."/>
            <person name="Gao Q."/>
            <person name="Li Y."/>
            <person name="Deng W."/>
            <person name="Jiang X."/>
            <person name="Wang W."/>
            <person name="Chen Q."/>
            <person name="Zhang S."/>
            <person name="Li H."/>
            <person name="Wu J."/>
            <person name="Wang P."/>
            <person name="Li P."/>
            <person name="Shi C."/>
            <person name="Zheng F."/>
            <person name="Jian J."/>
            <person name="Huang B."/>
            <person name="Shan D."/>
            <person name="Shi M."/>
            <person name="Fang C."/>
            <person name="Yue Y."/>
            <person name="Li F."/>
            <person name="Li D."/>
            <person name="Wei S."/>
            <person name="Han B."/>
            <person name="Jiang C."/>
            <person name="Yin Y."/>
            <person name="Xia T."/>
            <person name="Zhang Z."/>
            <person name="Bennetzen J.L."/>
            <person name="Zhao S."/>
            <person name="Wan X."/>
        </authorList>
    </citation>
    <scope>NUCLEOTIDE SEQUENCE [LARGE SCALE GENOMIC DNA]</scope>
    <source>
        <strain evidence="10">cv. Shuchazao</strain>
        <tissue evidence="9">Leaf</tissue>
    </source>
</reference>
<dbReference type="Pfam" id="PF00225">
    <property type="entry name" value="Kinesin"/>
    <property type="match status" value="1"/>
</dbReference>
<comment type="caution">
    <text evidence="7">Lacks conserved residue(s) required for the propagation of feature annotation.</text>
</comment>